<dbReference type="EMBL" id="JBGNUJ010000012">
    <property type="protein sequence ID" value="KAL3952703.1"/>
    <property type="molecule type" value="Genomic_DNA"/>
</dbReference>
<keyword evidence="2" id="KW-1185">Reference proteome</keyword>
<gene>
    <name evidence="1" type="ORF">ACCO45_012646</name>
</gene>
<protein>
    <submittedName>
        <fullName evidence="1">Uncharacterized protein</fullName>
    </submittedName>
</protein>
<evidence type="ECO:0000313" key="1">
    <source>
        <dbReference type="EMBL" id="KAL3952703.1"/>
    </source>
</evidence>
<reference evidence="1" key="1">
    <citation type="submission" date="2024-12" db="EMBL/GenBank/DDBJ databases">
        <title>Comparative genomics and development of molecular markers within Purpureocillium lilacinum and among Purpureocillium species.</title>
        <authorList>
            <person name="Yeh Z.-Y."/>
            <person name="Ni N.-T."/>
            <person name="Lo P.-H."/>
            <person name="Mushyakhwo K."/>
            <person name="Lin C.-F."/>
            <person name="Nai Y.-S."/>
        </authorList>
    </citation>
    <scope>NUCLEOTIDE SEQUENCE</scope>
    <source>
        <strain evidence="1">NCHU-NPUST-175</strain>
    </source>
</reference>
<evidence type="ECO:0000313" key="2">
    <source>
        <dbReference type="Proteomes" id="UP001638806"/>
    </source>
</evidence>
<dbReference type="Proteomes" id="UP001638806">
    <property type="component" value="Unassembled WGS sequence"/>
</dbReference>
<comment type="caution">
    <text evidence="1">The sequence shown here is derived from an EMBL/GenBank/DDBJ whole genome shotgun (WGS) entry which is preliminary data.</text>
</comment>
<organism evidence="1 2">
    <name type="scientific">Purpureocillium lilacinum</name>
    <name type="common">Paecilomyces lilacinus</name>
    <dbReference type="NCBI Taxonomy" id="33203"/>
    <lineage>
        <taxon>Eukaryota</taxon>
        <taxon>Fungi</taxon>
        <taxon>Dikarya</taxon>
        <taxon>Ascomycota</taxon>
        <taxon>Pezizomycotina</taxon>
        <taxon>Sordariomycetes</taxon>
        <taxon>Hypocreomycetidae</taxon>
        <taxon>Hypocreales</taxon>
        <taxon>Ophiocordycipitaceae</taxon>
        <taxon>Purpureocillium</taxon>
    </lineage>
</organism>
<accession>A0ACC4DBN9</accession>
<proteinExistence type="predicted"/>
<name>A0ACC4DBN9_PURLI</name>
<sequence length="358" mass="39608">MADDSANGERPANLLAEVVEILRQYLTEVQDTSKAPSGFDTALENLSGDGITRSFLEAGFQTWFAFFLAADRDPKLQHSVEQLPLSTIRRIAKEASNIKAHPSMTARIQHILFGSNRGPKRCKLLTLNKTTLPEVLEAPRSEPRLLKRPRIEGVQQRHVPSSSSSAGPQDMCINDAAEIVQVEEHPGFVSGDDLIVPSTSHMETSATIDFDINPQYHYARPKAKNLPFVFPPDPAGCCMTVDLMPAEVQHIARELFGIHVRESSEGKCIIFEHGATVVIKGSAVFKGADEAALERLFGQMVGTAFRLNPQRLEELAMGALKSNCLSMEVWEKPDHPGRLTFIMDAENMSLVYQQLWSS</sequence>